<keyword evidence="2" id="KW-0547">Nucleotide-binding</keyword>
<comment type="caution">
    <text evidence="2">The sequence shown here is derived from an EMBL/GenBank/DDBJ whole genome shotgun (WGS) entry which is preliminary data.</text>
</comment>
<dbReference type="PANTHER" id="PTHR47396">
    <property type="entry name" value="TYPE I RESTRICTION ENZYME ECOKI R PROTEIN"/>
    <property type="match status" value="1"/>
</dbReference>
<dbReference type="InterPro" id="IPR006935">
    <property type="entry name" value="Helicase/UvrB_N"/>
</dbReference>
<dbReference type="InterPro" id="IPR054347">
    <property type="entry name" value="TOTE_primase"/>
</dbReference>
<dbReference type="GO" id="GO:0004386">
    <property type="term" value="F:helicase activity"/>
    <property type="evidence" value="ECO:0007669"/>
    <property type="project" value="UniProtKB-KW"/>
</dbReference>
<sequence length="975" mass="111163">MDSFQEKYNALVIKYNALLAENEKLKSILSQHGIVYSSIKCADESTAFSSITYPQIKLSLNEKIALFRNFFKGRDDVFARRWFNKATEKGGYQPVCINEWRRGICDKKKHKCAECPNRNFATLTNQDIYRHLEGKDENGCDVIGLYVVTSDNKCSFLCADFDDKNCTHGYKNDVLAFIPICREWRIPFSIERSRSGNGAHVWIFFDQPIPAYKARKLGNIILTEAMKRNGRITFDSYDRFFPNQDKVPEGGFGNLIALPLQGKARKAGNSVFVDDQFLPFQDQWTYLYNVRKIDEDTVDALLTQHQQEDFGTLATSSENKPWEIPVVQDVSQEDFNGRLIIHKSDRIYIPLKSISDKASNHLKHIAAFKNPEFYSKQAMRISTYNIPRIICRADFTDEYLAMPRGCEDAIIDMLYSLKIDYEIVNNTNHGKPIGVTFKGKERDEQLDAINALMPYSNGVLSATTAFGKTVTAAVLIARRKTNTLILVHSKALLMQWHERLSEFLDIDFTEEEISKKRGRKKAFSPVGCLDSTSNTLHGVIDIALMQSCFENDEVKPFVKEYGMVIVDECHHVSSITFENVLKHVTAHYVYGLTATPIRKDGLQPIIFMQCGPIRFFADAKAQIQKQSFQRYLVPRFTSYRPVTDDKQSFTALSQSLAESEIRNNLIIEDVLNVVAAGRTPIILTARTSHVELLAEMLKQHVANIIQLTGEGTAKNKRETLQKLQDIPKDAPLVIVATGKYVGEGFDYPRLDTLFLALPISWKGLVAQYAGRLHRENEGKKDVRIYDYIDIHEPVCENMYRKRLKGYSAIGYRVLSKDTQTLFDNTDDLQTSSYEGQIFNGNTFRLAFMQNLKSSRQSIVISSPKLYRTERNTFVKMLREFHVSGVQIAILTSEESSQTNYLKSLGLYVKIVPKLSLSSCIIDRSTVWYGSINILGYVTEEDNIIKITDGKLANELLDIMYDEHMNPRGSDIRISH</sequence>
<dbReference type="SUPFAM" id="SSF56024">
    <property type="entry name" value="Phospholipase D/nuclease"/>
    <property type="match status" value="1"/>
</dbReference>
<dbReference type="CDD" id="cd18785">
    <property type="entry name" value="SF2_C"/>
    <property type="match status" value="1"/>
</dbReference>
<keyword evidence="2" id="KW-0347">Helicase</keyword>
<dbReference type="AlphaFoldDB" id="A0A414RK60"/>
<dbReference type="PROSITE" id="PS51192">
    <property type="entry name" value="HELICASE_ATP_BIND_1"/>
    <property type="match status" value="1"/>
</dbReference>
<dbReference type="PANTHER" id="PTHR47396:SF1">
    <property type="entry name" value="ATP-DEPENDENT HELICASE IRC3-RELATED"/>
    <property type="match status" value="1"/>
</dbReference>
<protein>
    <submittedName>
        <fullName evidence="2">Helicase</fullName>
    </submittedName>
</protein>
<evidence type="ECO:0000259" key="1">
    <source>
        <dbReference type="PROSITE" id="PS51192"/>
    </source>
</evidence>
<dbReference type="SUPFAM" id="SSF52540">
    <property type="entry name" value="P-loop containing nucleoside triphosphate hydrolases"/>
    <property type="match status" value="2"/>
</dbReference>
<dbReference type="Pfam" id="PF22548">
    <property type="entry name" value="AEP-TOTE"/>
    <property type="match status" value="1"/>
</dbReference>
<dbReference type="GO" id="GO:0003677">
    <property type="term" value="F:DNA binding"/>
    <property type="evidence" value="ECO:0007669"/>
    <property type="project" value="InterPro"/>
</dbReference>
<organism evidence="2 3">
    <name type="scientific">Phocaeicola plebeius</name>
    <dbReference type="NCBI Taxonomy" id="310297"/>
    <lineage>
        <taxon>Bacteria</taxon>
        <taxon>Pseudomonadati</taxon>
        <taxon>Bacteroidota</taxon>
        <taxon>Bacteroidia</taxon>
        <taxon>Bacteroidales</taxon>
        <taxon>Bacteroidaceae</taxon>
        <taxon>Phocaeicola</taxon>
    </lineage>
</organism>
<dbReference type="CDD" id="cd09126">
    <property type="entry name" value="PLDc_C_DEXD_like"/>
    <property type="match status" value="1"/>
</dbReference>
<feature type="domain" description="Helicase ATP-binding" evidence="1">
    <location>
        <begin position="449"/>
        <end position="614"/>
    </location>
</feature>
<evidence type="ECO:0000313" key="2">
    <source>
        <dbReference type="EMBL" id="RHF93576.1"/>
    </source>
</evidence>
<dbReference type="Gene3D" id="3.30.870.10">
    <property type="entry name" value="Endonuclease Chain A"/>
    <property type="match status" value="1"/>
</dbReference>
<dbReference type="GO" id="GO:0005829">
    <property type="term" value="C:cytosol"/>
    <property type="evidence" value="ECO:0007669"/>
    <property type="project" value="TreeGrafter"/>
</dbReference>
<dbReference type="Pfam" id="PF04851">
    <property type="entry name" value="ResIII"/>
    <property type="match status" value="1"/>
</dbReference>
<evidence type="ECO:0000313" key="3">
    <source>
        <dbReference type="Proteomes" id="UP000283485"/>
    </source>
</evidence>
<accession>A0A414RK60</accession>
<gene>
    <name evidence="2" type="ORF">DW653_01600</name>
</gene>
<name>A0A414RK60_9BACT</name>
<dbReference type="CDD" id="cd17926">
    <property type="entry name" value="DEXHc_RE"/>
    <property type="match status" value="1"/>
</dbReference>
<dbReference type="InterPro" id="IPR050742">
    <property type="entry name" value="Helicase_Restrict-Modif_Enz"/>
</dbReference>
<dbReference type="Proteomes" id="UP000283485">
    <property type="component" value="Unassembled WGS sequence"/>
</dbReference>
<dbReference type="GO" id="GO:0005524">
    <property type="term" value="F:ATP binding"/>
    <property type="evidence" value="ECO:0007669"/>
    <property type="project" value="InterPro"/>
</dbReference>
<proteinExistence type="predicted"/>
<dbReference type="InterPro" id="IPR014001">
    <property type="entry name" value="Helicase_ATP-bd"/>
</dbReference>
<dbReference type="GO" id="GO:0016787">
    <property type="term" value="F:hydrolase activity"/>
    <property type="evidence" value="ECO:0007669"/>
    <property type="project" value="InterPro"/>
</dbReference>
<keyword evidence="2" id="KW-0378">Hydrolase</keyword>
<keyword evidence="2" id="KW-0067">ATP-binding</keyword>
<dbReference type="RefSeq" id="WP_118026765.1">
    <property type="nucleotide sequence ID" value="NZ_JAQDAT010000001.1"/>
</dbReference>
<dbReference type="Gene3D" id="3.40.50.300">
    <property type="entry name" value="P-loop containing nucleotide triphosphate hydrolases"/>
    <property type="match status" value="2"/>
</dbReference>
<dbReference type="InterPro" id="IPR027417">
    <property type="entry name" value="P-loop_NTPase"/>
</dbReference>
<dbReference type="SMART" id="SM00487">
    <property type="entry name" value="DEXDc"/>
    <property type="match status" value="1"/>
</dbReference>
<dbReference type="EMBL" id="QRHQ01000001">
    <property type="protein sequence ID" value="RHF93576.1"/>
    <property type="molecule type" value="Genomic_DNA"/>
</dbReference>
<reference evidence="2 3" key="1">
    <citation type="submission" date="2018-08" db="EMBL/GenBank/DDBJ databases">
        <title>A genome reference for cultivated species of the human gut microbiota.</title>
        <authorList>
            <person name="Zou Y."/>
            <person name="Xue W."/>
            <person name="Luo G."/>
        </authorList>
    </citation>
    <scope>NUCLEOTIDE SEQUENCE [LARGE SCALE GENOMIC DNA]</scope>
    <source>
        <strain evidence="2 3">AM23-23</strain>
    </source>
</reference>